<reference evidence="2" key="1">
    <citation type="journal article" date="2014" name="Int. J. Syst. Evol. Microbiol.">
        <title>Complete genome sequence of Corynebacterium casei LMG S-19264T (=DSM 44701T), isolated from a smear-ripened cheese.</title>
        <authorList>
            <consortium name="US DOE Joint Genome Institute (JGI-PGF)"/>
            <person name="Walter F."/>
            <person name="Albersmeier A."/>
            <person name="Kalinowski J."/>
            <person name="Ruckert C."/>
        </authorList>
    </citation>
    <scope>NUCLEOTIDE SEQUENCE</scope>
    <source>
        <strain evidence="2">CGMCC 1.12153</strain>
    </source>
</reference>
<name>A0A917F267_HALAA</name>
<comment type="caution">
    <text evidence="2">The sequence shown here is derived from an EMBL/GenBank/DDBJ whole genome shotgun (WGS) entry which is preliminary data.</text>
</comment>
<proteinExistence type="predicted"/>
<evidence type="ECO:0000313" key="2">
    <source>
        <dbReference type="EMBL" id="GGF35641.1"/>
    </source>
</evidence>
<gene>
    <name evidence="2" type="ORF">GCM10010954_38380</name>
</gene>
<keyword evidence="2" id="KW-0132">Cell division</keyword>
<dbReference type="GO" id="GO:0051301">
    <property type="term" value="P:cell division"/>
    <property type="evidence" value="ECO:0007669"/>
    <property type="project" value="UniProtKB-KW"/>
</dbReference>
<protein>
    <submittedName>
        <fullName evidence="2">Cell division protein DIVIC</fullName>
    </submittedName>
</protein>
<evidence type="ECO:0000313" key="3">
    <source>
        <dbReference type="Proteomes" id="UP000660110"/>
    </source>
</evidence>
<dbReference type="RefSeq" id="WP_188379159.1">
    <property type="nucleotide sequence ID" value="NZ_BMEL01000007.1"/>
</dbReference>
<dbReference type="AlphaFoldDB" id="A0A917F267"/>
<feature type="coiled-coil region" evidence="1">
    <location>
        <begin position="61"/>
        <end position="98"/>
    </location>
</feature>
<dbReference type="Pfam" id="PF04977">
    <property type="entry name" value="DivIC"/>
    <property type="match status" value="1"/>
</dbReference>
<keyword evidence="3" id="KW-1185">Reference proteome</keyword>
<evidence type="ECO:0000256" key="1">
    <source>
        <dbReference type="SAM" id="Coils"/>
    </source>
</evidence>
<dbReference type="Proteomes" id="UP000660110">
    <property type="component" value="Unassembled WGS sequence"/>
</dbReference>
<organism evidence="2 3">
    <name type="scientific">Halobacillus andaensis</name>
    <dbReference type="NCBI Taxonomy" id="1176239"/>
    <lineage>
        <taxon>Bacteria</taxon>
        <taxon>Bacillati</taxon>
        <taxon>Bacillota</taxon>
        <taxon>Bacilli</taxon>
        <taxon>Bacillales</taxon>
        <taxon>Bacillaceae</taxon>
        <taxon>Halobacillus</taxon>
    </lineage>
</organism>
<dbReference type="PANTHER" id="PTHR40027:SF1">
    <property type="entry name" value="CELL DIVISION PROTEIN DIVIC"/>
    <property type="match status" value="1"/>
</dbReference>
<keyword evidence="2" id="KW-0131">Cell cycle</keyword>
<dbReference type="InterPro" id="IPR007060">
    <property type="entry name" value="FtsL/DivIC"/>
</dbReference>
<dbReference type="InterPro" id="IPR039076">
    <property type="entry name" value="DivIC"/>
</dbReference>
<sequence>MANKSSVTRMDSTYMKNYDAHMERHARKKKRLMRRIMLFSLLVIVVAGSMAFYHFQQRSLHAEKVEEYKQLQAEMDELQQEEKNLNEEIELLNNEEYVLQIARSNYFFSKDGEIIFKMPNDAPSY</sequence>
<reference evidence="2" key="2">
    <citation type="submission" date="2020-09" db="EMBL/GenBank/DDBJ databases">
        <authorList>
            <person name="Sun Q."/>
            <person name="Zhou Y."/>
        </authorList>
    </citation>
    <scope>NUCLEOTIDE SEQUENCE</scope>
    <source>
        <strain evidence="2">CGMCC 1.12153</strain>
    </source>
</reference>
<dbReference type="EMBL" id="BMEL01000007">
    <property type="protein sequence ID" value="GGF35641.1"/>
    <property type="molecule type" value="Genomic_DNA"/>
</dbReference>
<accession>A0A917F267</accession>
<dbReference type="PANTHER" id="PTHR40027">
    <property type="entry name" value="CELL DIVISION PROTEIN DIVIC"/>
    <property type="match status" value="1"/>
</dbReference>
<keyword evidence="1" id="KW-0175">Coiled coil</keyword>